<proteinExistence type="predicted"/>
<evidence type="ECO:0000313" key="3">
    <source>
        <dbReference type="Proteomes" id="UP001562354"/>
    </source>
</evidence>
<feature type="compositionally biased region" description="Polar residues" evidence="1">
    <location>
        <begin position="110"/>
        <end position="119"/>
    </location>
</feature>
<feature type="region of interest" description="Disordered" evidence="1">
    <location>
        <begin position="146"/>
        <end position="176"/>
    </location>
</feature>
<organism evidence="2 3">
    <name type="scientific">Neodothiora populina</name>
    <dbReference type="NCBI Taxonomy" id="2781224"/>
    <lineage>
        <taxon>Eukaryota</taxon>
        <taxon>Fungi</taxon>
        <taxon>Dikarya</taxon>
        <taxon>Ascomycota</taxon>
        <taxon>Pezizomycotina</taxon>
        <taxon>Dothideomycetes</taxon>
        <taxon>Dothideomycetidae</taxon>
        <taxon>Dothideales</taxon>
        <taxon>Dothioraceae</taxon>
        <taxon>Neodothiora</taxon>
    </lineage>
</organism>
<comment type="caution">
    <text evidence="2">The sequence shown here is derived from an EMBL/GenBank/DDBJ whole genome shotgun (WGS) entry which is preliminary data.</text>
</comment>
<keyword evidence="3" id="KW-1185">Reference proteome</keyword>
<dbReference type="GeneID" id="95979210"/>
<accession>A0ABR3PL47</accession>
<feature type="region of interest" description="Disordered" evidence="1">
    <location>
        <begin position="1"/>
        <end position="122"/>
    </location>
</feature>
<gene>
    <name evidence="2" type="ORF">AAFC00_005511</name>
</gene>
<protein>
    <submittedName>
        <fullName evidence="2">Uncharacterized protein</fullName>
    </submittedName>
</protein>
<feature type="compositionally biased region" description="Polar residues" evidence="1">
    <location>
        <begin position="88"/>
        <end position="102"/>
    </location>
</feature>
<dbReference type="RefSeq" id="XP_069203130.1">
    <property type="nucleotide sequence ID" value="XM_069345302.1"/>
</dbReference>
<dbReference type="Proteomes" id="UP001562354">
    <property type="component" value="Unassembled WGS sequence"/>
</dbReference>
<name>A0ABR3PL47_9PEZI</name>
<reference evidence="2 3" key="1">
    <citation type="submission" date="2024-07" db="EMBL/GenBank/DDBJ databases">
        <title>Draft sequence of the Neodothiora populina.</title>
        <authorList>
            <person name="Drown D.D."/>
            <person name="Schuette U.S."/>
            <person name="Buechlein A.B."/>
            <person name="Rusch D.R."/>
            <person name="Winton L.W."/>
            <person name="Adams G.A."/>
        </authorList>
    </citation>
    <scope>NUCLEOTIDE SEQUENCE [LARGE SCALE GENOMIC DNA]</scope>
    <source>
        <strain evidence="2 3">CPC 39397</strain>
    </source>
</reference>
<evidence type="ECO:0000256" key="1">
    <source>
        <dbReference type="SAM" id="MobiDB-lite"/>
    </source>
</evidence>
<feature type="compositionally biased region" description="Polar residues" evidence="1">
    <location>
        <begin position="1"/>
        <end position="18"/>
    </location>
</feature>
<sequence>MSNFSFTDTDGDSQMNTTDEVDLATPDEAIDRPSTPPTQRLLPSELSPPDSQGGVSLHSDPVASAMPTVALAASGANANGKRPRDLLDTSTEESSMTIQANGVRTDVAGSDQTPASTLAHSLPPKVHAASGYSYTCPEDAPGYAWQNRKAQEEAGRSWEQGVVNKDRTVGTRYGDPFEMADREAAMMRRAVADPSMPTAA</sequence>
<dbReference type="EMBL" id="JBFMKM010000004">
    <property type="protein sequence ID" value="KAL1306858.1"/>
    <property type="molecule type" value="Genomic_DNA"/>
</dbReference>
<evidence type="ECO:0000313" key="2">
    <source>
        <dbReference type="EMBL" id="KAL1306858.1"/>
    </source>
</evidence>